<dbReference type="Pfam" id="PF10102">
    <property type="entry name" value="DUF2341"/>
    <property type="match status" value="2"/>
</dbReference>
<accession>A0A9E9A5V7</accession>
<dbReference type="EMBL" id="OP880253">
    <property type="protein sequence ID" value="WAE39593.1"/>
    <property type="molecule type" value="Genomic_DNA"/>
</dbReference>
<dbReference type="PANTHER" id="PTHR43752:SF2">
    <property type="entry name" value="BNR_ASP-BOX REPEAT FAMILY PROTEIN"/>
    <property type="match status" value="1"/>
</dbReference>
<organism evidence="3 4">
    <name type="scientific">Methanophagales virus GBV302</name>
    <dbReference type="NCBI Taxonomy" id="2999281"/>
    <lineage>
        <taxon>Viruses</taxon>
        <taxon>Duplodnaviria</taxon>
        <taxon>Heunggongvirae</taxon>
        <taxon>Uroviricota</taxon>
        <taxon>Caudoviricetes</taxon>
        <taxon>Nakonvirales</taxon>
        <taxon>Ekchuahviridae</taxon>
        <taxon>Kukulkanvirus</taxon>
        <taxon>Kukulkanvirus mexicoense</taxon>
    </lineage>
</organism>
<dbReference type="PANTHER" id="PTHR43752">
    <property type="entry name" value="BNR/ASP-BOX REPEAT FAMILY PROTEIN"/>
    <property type="match status" value="1"/>
</dbReference>
<feature type="domain" description="DUF2341" evidence="1">
    <location>
        <begin position="50"/>
        <end position="119"/>
    </location>
</feature>
<protein>
    <recommendedName>
        <fullName evidence="5">DUF2341 domain-containing protein</fullName>
    </recommendedName>
</protein>
<dbReference type="InterPro" id="IPR036278">
    <property type="entry name" value="Sialidase_sf"/>
</dbReference>
<reference evidence="3 4" key="1">
    <citation type="submission" date="2022-10" db="EMBL/GenBank/DDBJ databases">
        <title>Evolutionary Diversification of Methanotrophic Ca. Methanophagales (ANME-1) and Their Expansive Virome.</title>
        <authorList>
            <person name="Laso-Perez R."/>
            <person name="Wu F."/>
            <person name="Cremiere A."/>
            <person name="Speth D.R."/>
            <person name="Magyar J.S."/>
            <person name="Krupovic M."/>
            <person name="Orphan V.J."/>
        </authorList>
    </citation>
    <scope>NUCLEOTIDE SEQUENCE [LARGE SCALE GENOMIC DNA]</scope>
</reference>
<dbReference type="Proteomes" id="UP001156237">
    <property type="component" value="Segment"/>
</dbReference>
<evidence type="ECO:0000259" key="2">
    <source>
        <dbReference type="Pfam" id="PF13088"/>
    </source>
</evidence>
<dbReference type="Pfam" id="PF13088">
    <property type="entry name" value="BNR_2"/>
    <property type="match status" value="1"/>
</dbReference>
<keyword evidence="4" id="KW-1185">Reference proteome</keyword>
<gene>
    <name evidence="3" type="ORF">FHOMOCKG_00065</name>
</gene>
<name>A0A9E9A5V7_9CAUD</name>
<evidence type="ECO:0000313" key="4">
    <source>
        <dbReference type="Proteomes" id="UP001156237"/>
    </source>
</evidence>
<feature type="domain" description="DUF2341" evidence="1">
    <location>
        <begin position="397"/>
        <end position="470"/>
    </location>
</feature>
<dbReference type="SUPFAM" id="SSF50939">
    <property type="entry name" value="Sialidases"/>
    <property type="match status" value="1"/>
</dbReference>
<evidence type="ECO:0000313" key="3">
    <source>
        <dbReference type="EMBL" id="WAE39593.1"/>
    </source>
</evidence>
<dbReference type="CDD" id="cd15482">
    <property type="entry name" value="Sialidase_non-viral"/>
    <property type="match status" value="1"/>
</dbReference>
<dbReference type="InterPro" id="IPR018765">
    <property type="entry name" value="DUF2341"/>
</dbReference>
<sequence length="1387" mass="152106">MGWLSGYSYRKKVTISGSSGAGENYQVKLLIGSSSGGDFHLEGHCENFPNDIRFTDDDGTTLLDYWIEDSTQDPITVWVKVKDNLDNNVDIYVYYGNPSASSASDGNSVFLDFIDKEDASSFTCDSNHYATTYNDYLRIYSDAGSGERCYKDIDIPKPFVYEMVWYTHNTDITDQVGIIVSTDSGGGVSNRYFYTFQPRSPSQNKVQYYTGSFNDLYSSFSMGTTYRFKIIVDDNVDFYLYDVDGNQLASALNKPYAYGSPSGNAKTLWIGDATGGTDIKGDIRIKFAFFRKYASPEPSFGSVGSETSCFSCTDVVGLLDTSSRSGPLVGSCVDALGAISSSSLFMEATWLPGFTYRKRLVISGSNGAGTGYQIKLKIGSSSGGDFHLNGHCDDFPNDIRFTKDDGLTLLKYWIEDPDQDPVTVWVKIEDNLDENVDIYCYYGSSIADTLSNGEAVFDFFDDFDYGNISSYLVHNGTKDWAVGGIELPNGDIIAAWEYSPTGVECSNSNYILASRSTDGGKTWGSSYTLQDTPNRRDVEPQFLVLGNTVYFFYGIVDENDSNRAGAIYYKTSTDNGNTWSEAHLIESSSHLIATISNPIKLENGDYAGRIILPAQEWDGSQWHSYVYYSDDNCSSWNRSNVVQSDKNLCEPTVVELSDGSLYMLMRNSDSPGGEWQYESKSTDGGVTWSSATSSSIQSPRAQSKLLKLSNGHIILLWNNVSSSSNTPRVPLSVAVSTDDCNTWSDAVDIRSGSGQYSNMGLLLKSNGEIVALYTDEINFDIYAAIFTEEVFNEQFSDKWDTIGSPSISFENSVMSMTCDDEEYIKSKSFTISPPAILEVKSKDKDSGTENYPGTYGFGYYHGTTYDTNGVQRGVHTTEQYDLVVCDNSGRDYTTDGFPRNTNFATYKIVWTSSICHIYENGVQKDDGDVTTHIPTVSLPVVIGRTYYYNHPNAFDVDWVFVRKYADSEPSFSSAQAEEGPVFTCGDVLSNSSIFNSLLSIVSRSQDALELIDSDISLTILLLNAIDSIDVSDGCTLSLSFTSSCLDVLHAIDSTSYPLPNVVSCLDSLGTQDSISSFLSMLCQSKDNIGGADGETSQLSVERALLDILAFQDTSSYLAGIIASASDILNMQDLNSIRLTFSCSSIDIIKSVDSGGVNVTFHLDGNDILEGADFVSGNLQVLLDSLAVFESTDQSASSLLGFILRSASDVLDMYDLNTATLQISSSSIDIFRTEDNSSINITLHLNSADVFKNSDSAILSLQALLSALETLKVSDSDTASLFTEILASASDLLSTSDYNGVRLEFLNSSVDVIKSEDRATPSITLHLDSSDILHGLDSVTTKLEAILCAMSEFKNTDRSSTRRQIIHISPVKIFKAQQKILVFKAENI</sequence>
<dbReference type="Gene3D" id="2.120.10.10">
    <property type="match status" value="1"/>
</dbReference>
<evidence type="ECO:0008006" key="5">
    <source>
        <dbReference type="Google" id="ProtNLM"/>
    </source>
</evidence>
<feature type="domain" description="Sialidase" evidence="2">
    <location>
        <begin position="492"/>
        <end position="757"/>
    </location>
</feature>
<evidence type="ECO:0000259" key="1">
    <source>
        <dbReference type="Pfam" id="PF10102"/>
    </source>
</evidence>
<dbReference type="InterPro" id="IPR011040">
    <property type="entry name" value="Sialidase"/>
</dbReference>
<proteinExistence type="predicted"/>